<name>A0A348HFM5_9GAMM</name>
<dbReference type="KEGG" id="zpl:ZBT109_1671"/>
<proteinExistence type="inferred from homology"/>
<dbReference type="PANTHER" id="PTHR33420:SF3">
    <property type="entry name" value="FIMBRIAL SUBUNIT ELFA"/>
    <property type="match status" value="1"/>
</dbReference>
<evidence type="ECO:0000313" key="8">
    <source>
        <dbReference type="Proteomes" id="UP000267342"/>
    </source>
</evidence>
<evidence type="ECO:0000256" key="2">
    <source>
        <dbReference type="ARBA" id="ARBA00006671"/>
    </source>
</evidence>
<evidence type="ECO:0000256" key="3">
    <source>
        <dbReference type="ARBA" id="ARBA00022729"/>
    </source>
</evidence>
<keyword evidence="3" id="KW-0732">Signal</keyword>
<dbReference type="GO" id="GO:0009289">
    <property type="term" value="C:pilus"/>
    <property type="evidence" value="ECO:0007669"/>
    <property type="project" value="UniProtKB-SubCell"/>
</dbReference>
<dbReference type="Gene3D" id="2.60.40.3310">
    <property type="match status" value="1"/>
</dbReference>
<dbReference type="GO" id="GO:0043709">
    <property type="term" value="P:cell adhesion involved in single-species biofilm formation"/>
    <property type="evidence" value="ECO:0007669"/>
    <property type="project" value="TreeGrafter"/>
</dbReference>
<gene>
    <name evidence="7" type="ORF">ZBT109_1671</name>
</gene>
<dbReference type="Pfam" id="PF00419">
    <property type="entry name" value="Fimbrial"/>
    <property type="match status" value="1"/>
</dbReference>
<dbReference type="Proteomes" id="UP000267342">
    <property type="component" value="Chromosome"/>
</dbReference>
<evidence type="ECO:0000256" key="1">
    <source>
        <dbReference type="ARBA" id="ARBA00004561"/>
    </source>
</evidence>
<feature type="domain" description="MrkD-like receptor binding" evidence="6">
    <location>
        <begin position="68"/>
        <end position="211"/>
    </location>
</feature>
<dbReference type="AlphaFoldDB" id="A0A348HFM5"/>
<dbReference type="STRING" id="1123510.GCA_000620025_00841"/>
<evidence type="ECO:0000256" key="4">
    <source>
        <dbReference type="ARBA" id="ARBA00023263"/>
    </source>
</evidence>
<feature type="domain" description="Fimbrial-type adhesion" evidence="5">
    <location>
        <begin position="215"/>
        <end position="368"/>
    </location>
</feature>
<reference evidence="7 8" key="1">
    <citation type="submission" date="2018-09" db="EMBL/GenBank/DDBJ databases">
        <title>Zymobacter palmae IAM14233 (=T109) whole genome analysis.</title>
        <authorList>
            <person name="Yanase H."/>
        </authorList>
    </citation>
    <scope>NUCLEOTIDE SEQUENCE [LARGE SCALE GENOMIC DNA]</scope>
    <source>
        <strain evidence="7 8">IAM14233</strain>
    </source>
</reference>
<evidence type="ECO:0000259" key="5">
    <source>
        <dbReference type="Pfam" id="PF00419"/>
    </source>
</evidence>
<accession>A0A348HFM5</accession>
<sequence>MKSNRHIAAAPSHVNAVFRAPGHVLKYVSCIGAAAALCTLMSPSPAQARPGQSYGYGCNATLDQPQDIKMNLGRIVLRPDMAPGTVISSKQFPIAYEWVAECAGRGSMIGVLSSNYSASELGNNIYKTNIPGIGLRLYRESRSGLIKTYYPHSIPYSGRTTLYLDPGFFSVEVIRLPGPTGAGTLNPGLYSVYYANNTGPSKPVLTSHVYGDGITIVNSTCSIDAGSRDITVDMGTVSRKEFTGVGSTLNERNFNIRLNCVGGNESQWSQKRGDVSLAFSYSPNSTWGNQGVIQPEQGQSAAQGVGIQLLTDKENMPVKNGDYVYAGRLSAFANATIDVPMKARYYQTDSKVSGGSISALATFTVVYQ</sequence>
<dbReference type="InterPro" id="IPR000259">
    <property type="entry name" value="Adhesion_dom_fimbrial"/>
</dbReference>
<comment type="similarity">
    <text evidence="2">Belongs to the fimbrial protein family.</text>
</comment>
<dbReference type="SUPFAM" id="SSF49401">
    <property type="entry name" value="Bacterial adhesins"/>
    <property type="match status" value="1"/>
</dbReference>
<evidence type="ECO:0000313" key="7">
    <source>
        <dbReference type="EMBL" id="BBG30427.1"/>
    </source>
</evidence>
<evidence type="ECO:0000259" key="6">
    <source>
        <dbReference type="Pfam" id="PF22003"/>
    </source>
</evidence>
<dbReference type="InterPro" id="IPR054160">
    <property type="entry name" value="MrkD_recept-bd"/>
</dbReference>
<dbReference type="PANTHER" id="PTHR33420">
    <property type="entry name" value="FIMBRIAL SUBUNIT ELFA-RELATED"/>
    <property type="match status" value="1"/>
</dbReference>
<dbReference type="Gene3D" id="2.60.40.1090">
    <property type="entry name" value="Fimbrial-type adhesion domain"/>
    <property type="match status" value="1"/>
</dbReference>
<dbReference type="Pfam" id="PF22003">
    <property type="entry name" value="MrkDrd"/>
    <property type="match status" value="1"/>
</dbReference>
<dbReference type="InterPro" id="IPR050263">
    <property type="entry name" value="Bact_Fimbrial_Adh_Pro"/>
</dbReference>
<protein>
    <submittedName>
        <fullName evidence="7">P pilus assembly protein, pilin FimA</fullName>
    </submittedName>
</protein>
<dbReference type="InterPro" id="IPR008966">
    <property type="entry name" value="Adhesion_dom_sf"/>
</dbReference>
<dbReference type="InterPro" id="IPR036937">
    <property type="entry name" value="Adhesion_dom_fimbrial_sf"/>
</dbReference>
<comment type="subcellular location">
    <subcellularLocation>
        <location evidence="1">Fimbrium</location>
    </subcellularLocation>
</comment>
<organism evidence="7 8">
    <name type="scientific">Zymobacter palmae</name>
    <dbReference type="NCBI Taxonomy" id="33074"/>
    <lineage>
        <taxon>Bacteria</taxon>
        <taxon>Pseudomonadati</taxon>
        <taxon>Pseudomonadota</taxon>
        <taxon>Gammaproteobacteria</taxon>
        <taxon>Oceanospirillales</taxon>
        <taxon>Halomonadaceae</taxon>
        <taxon>Zymobacter group</taxon>
        <taxon>Zymobacter</taxon>
    </lineage>
</organism>
<keyword evidence="4" id="KW-0281">Fimbrium</keyword>
<dbReference type="EMBL" id="AP018933">
    <property type="protein sequence ID" value="BBG30427.1"/>
    <property type="molecule type" value="Genomic_DNA"/>
</dbReference>
<keyword evidence="8" id="KW-1185">Reference proteome</keyword>